<dbReference type="EMBL" id="JARGYT010000036">
    <property type="protein sequence ID" value="MDZ5762311.1"/>
    <property type="molecule type" value="Genomic_DNA"/>
</dbReference>
<evidence type="ECO:0000256" key="8">
    <source>
        <dbReference type="ARBA" id="ARBA00049547"/>
    </source>
</evidence>
<evidence type="ECO:0000256" key="1">
    <source>
        <dbReference type="ARBA" id="ARBA00001974"/>
    </source>
</evidence>
<evidence type="ECO:0000259" key="9">
    <source>
        <dbReference type="Pfam" id="PF01266"/>
    </source>
</evidence>
<reference evidence="10 11" key="1">
    <citation type="submission" date="2023-02" db="EMBL/GenBank/DDBJ databases">
        <title>Host association and intracellularity evolved multiple times independently in the Rickettsiales.</title>
        <authorList>
            <person name="Castelli M."/>
            <person name="Nardi T."/>
            <person name="Gammuto L."/>
            <person name="Bellinzona G."/>
            <person name="Sabaneyeva E."/>
            <person name="Potekhin A."/>
            <person name="Serra V."/>
            <person name="Petroni G."/>
            <person name="Sassera D."/>
        </authorList>
    </citation>
    <scope>NUCLEOTIDE SEQUENCE [LARGE SCALE GENOMIC DNA]</scope>
    <source>
        <strain evidence="10 11">BOD18</strain>
    </source>
</reference>
<dbReference type="InterPro" id="IPR023209">
    <property type="entry name" value="DAO"/>
</dbReference>
<comment type="cofactor">
    <cofactor evidence="1">
        <name>FAD</name>
        <dbReference type="ChEBI" id="CHEBI:57692"/>
    </cofactor>
</comment>
<evidence type="ECO:0000313" key="10">
    <source>
        <dbReference type="EMBL" id="MDZ5762311.1"/>
    </source>
</evidence>
<evidence type="ECO:0000256" key="6">
    <source>
        <dbReference type="ARBA" id="ARBA00039101"/>
    </source>
</evidence>
<evidence type="ECO:0000256" key="5">
    <source>
        <dbReference type="ARBA" id="ARBA00023002"/>
    </source>
</evidence>
<dbReference type="PANTHER" id="PTHR11530:SF11">
    <property type="entry name" value="D-ASPARTATE OXIDASE"/>
    <property type="match status" value="1"/>
</dbReference>
<dbReference type="Proteomes" id="UP001293791">
    <property type="component" value="Unassembled WGS sequence"/>
</dbReference>
<dbReference type="EC" id="1.4.3.3" evidence="6"/>
<evidence type="ECO:0000256" key="3">
    <source>
        <dbReference type="ARBA" id="ARBA00022630"/>
    </source>
</evidence>
<dbReference type="Gene3D" id="3.40.50.720">
    <property type="entry name" value="NAD(P)-binding Rossmann-like Domain"/>
    <property type="match status" value="2"/>
</dbReference>
<keyword evidence="4" id="KW-0274">FAD</keyword>
<keyword evidence="3" id="KW-0285">Flavoprotein</keyword>
<dbReference type="RefSeq" id="WP_322497780.1">
    <property type="nucleotide sequence ID" value="NZ_JARGYT010000036.1"/>
</dbReference>
<name>A0ABU5L856_9RICK</name>
<dbReference type="PROSITE" id="PS00677">
    <property type="entry name" value="DAO"/>
    <property type="match status" value="1"/>
</dbReference>
<evidence type="ECO:0000313" key="11">
    <source>
        <dbReference type="Proteomes" id="UP001293791"/>
    </source>
</evidence>
<dbReference type="InterPro" id="IPR006076">
    <property type="entry name" value="FAD-dep_OxRdtase"/>
</dbReference>
<accession>A0ABU5L856</accession>
<comment type="catalytic activity">
    <reaction evidence="8">
        <text>a D-alpha-amino acid + O2 + H2O = a 2-oxocarboxylate + H2O2 + NH4(+)</text>
        <dbReference type="Rhea" id="RHEA:21816"/>
        <dbReference type="ChEBI" id="CHEBI:15377"/>
        <dbReference type="ChEBI" id="CHEBI:15379"/>
        <dbReference type="ChEBI" id="CHEBI:16240"/>
        <dbReference type="ChEBI" id="CHEBI:28938"/>
        <dbReference type="ChEBI" id="CHEBI:35179"/>
        <dbReference type="ChEBI" id="CHEBI:59871"/>
        <dbReference type="EC" id="1.4.3.3"/>
    </reaction>
    <physiologicalReaction direction="left-to-right" evidence="8">
        <dbReference type="Rhea" id="RHEA:21817"/>
    </physiologicalReaction>
</comment>
<comment type="similarity">
    <text evidence="2">Belongs to the DAMOX/DASOX family.</text>
</comment>
<dbReference type="SUPFAM" id="SSF51971">
    <property type="entry name" value="Nucleotide-binding domain"/>
    <property type="match status" value="1"/>
</dbReference>
<sequence>MGKLMVVKKIILLGISALLSITPIIAGAQLIEVRKITPPKLESTHLGQKILCHRPMRHGSPNMIVEQKDGKIIVHNYGHGGSGWTLGPGSASYVNNLLLNFSDASDLKNDTPIIIIGAGALGFFTAYDLVQRGFTNITIIADKFDSLTSHNAGGLLAPVSMDNAPEMQKIIDQIGIDAYKFYASIAQKKHQDFKDGAVIIPTYFENRNDSGLEPYVGKVMKPAKDVILDFGNGTTRTMVSYDDGIFIDTAKMMSGLREYLEKKKIKFVQKKVHLFSELDSKYIINCSGLGSGELNKDGGVAAVQGHLIMLKDQNPRDLQHMILVYFNEGKTKSGQKVTRSFYILPKHLPDTGANDIGVIGGTFIEGATPETPNEEEFNILLEGAKKFYGIQ</sequence>
<dbReference type="InterPro" id="IPR006181">
    <property type="entry name" value="D-amino_acid_oxidase_CS"/>
</dbReference>
<dbReference type="Gene3D" id="3.30.9.10">
    <property type="entry name" value="D-Amino Acid Oxidase, subunit A, domain 2"/>
    <property type="match status" value="1"/>
</dbReference>
<keyword evidence="11" id="KW-1185">Reference proteome</keyword>
<gene>
    <name evidence="10" type="ORF">Cyrtocomes_00690</name>
</gene>
<organism evidence="10 11">
    <name type="scientific">Candidatus Cyrtobacter comes</name>
    <dbReference type="NCBI Taxonomy" id="675776"/>
    <lineage>
        <taxon>Bacteria</taxon>
        <taxon>Pseudomonadati</taxon>
        <taxon>Pseudomonadota</taxon>
        <taxon>Alphaproteobacteria</taxon>
        <taxon>Rickettsiales</taxon>
        <taxon>Candidatus Midichloriaceae</taxon>
        <taxon>Candidatus Cyrtobacter</taxon>
    </lineage>
</organism>
<feature type="domain" description="FAD dependent oxidoreductase" evidence="9">
    <location>
        <begin position="113"/>
        <end position="388"/>
    </location>
</feature>
<protein>
    <recommendedName>
        <fullName evidence="7">D-amino-acid oxidase</fullName>
        <ecNumber evidence="6">1.4.3.3</ecNumber>
    </recommendedName>
</protein>
<evidence type="ECO:0000256" key="2">
    <source>
        <dbReference type="ARBA" id="ARBA00006730"/>
    </source>
</evidence>
<dbReference type="Pfam" id="PF01266">
    <property type="entry name" value="DAO"/>
    <property type="match status" value="1"/>
</dbReference>
<dbReference type="PANTHER" id="PTHR11530">
    <property type="entry name" value="D-AMINO ACID OXIDASE"/>
    <property type="match status" value="1"/>
</dbReference>
<comment type="caution">
    <text evidence="10">The sequence shown here is derived from an EMBL/GenBank/DDBJ whole genome shotgun (WGS) entry which is preliminary data.</text>
</comment>
<proteinExistence type="inferred from homology"/>
<keyword evidence="5" id="KW-0560">Oxidoreductase</keyword>
<evidence type="ECO:0000256" key="7">
    <source>
        <dbReference type="ARBA" id="ARBA00039751"/>
    </source>
</evidence>
<evidence type="ECO:0000256" key="4">
    <source>
        <dbReference type="ARBA" id="ARBA00022827"/>
    </source>
</evidence>